<dbReference type="AlphaFoldDB" id="A0A9N8L5L2"/>
<evidence type="ECO:0000313" key="2">
    <source>
        <dbReference type="Proteomes" id="UP001154114"/>
    </source>
</evidence>
<reference evidence="1" key="1">
    <citation type="submission" date="2021-12" db="EMBL/GenBank/DDBJ databases">
        <authorList>
            <person name="King R."/>
        </authorList>
    </citation>
    <scope>NUCLEOTIDE SEQUENCE</scope>
</reference>
<proteinExistence type="predicted"/>
<keyword evidence="2" id="KW-1185">Reference proteome</keyword>
<evidence type="ECO:0000313" key="1">
    <source>
        <dbReference type="EMBL" id="CAD0205641.1"/>
    </source>
</evidence>
<sequence>MLKTNEHHAKKESSFDVNDQIKEIVAIIFMMNVVSIKIALKQKLGNKEIHFYCCEGQGEMDLPRDCVFKLYSENVQTGNEIYYLYTIYSKTIEYVLCYSRLI</sequence>
<accession>A0A9N8L5L2</accession>
<protein>
    <submittedName>
        <fullName evidence="1">Uncharacterized protein</fullName>
    </submittedName>
</protein>
<organism evidence="1 2">
    <name type="scientific">Chrysodeixis includens</name>
    <name type="common">Soybean looper</name>
    <name type="synonym">Pseudoplusia includens</name>
    <dbReference type="NCBI Taxonomy" id="689277"/>
    <lineage>
        <taxon>Eukaryota</taxon>
        <taxon>Metazoa</taxon>
        <taxon>Ecdysozoa</taxon>
        <taxon>Arthropoda</taxon>
        <taxon>Hexapoda</taxon>
        <taxon>Insecta</taxon>
        <taxon>Pterygota</taxon>
        <taxon>Neoptera</taxon>
        <taxon>Endopterygota</taxon>
        <taxon>Lepidoptera</taxon>
        <taxon>Glossata</taxon>
        <taxon>Ditrysia</taxon>
        <taxon>Noctuoidea</taxon>
        <taxon>Noctuidae</taxon>
        <taxon>Plusiinae</taxon>
        <taxon>Chrysodeixis</taxon>
    </lineage>
</organism>
<dbReference type="Proteomes" id="UP001154114">
    <property type="component" value="Chromosome 24"/>
</dbReference>
<dbReference type="EMBL" id="LR824027">
    <property type="protein sequence ID" value="CAD0205641.1"/>
    <property type="molecule type" value="Genomic_DNA"/>
</dbReference>
<gene>
    <name evidence="1" type="ORF">CINC_LOCUS7940</name>
</gene>
<name>A0A9N8L5L2_CHRIL</name>